<evidence type="ECO:0000256" key="1">
    <source>
        <dbReference type="SAM" id="MobiDB-lite"/>
    </source>
</evidence>
<reference evidence="2 3" key="1">
    <citation type="submission" date="2024-08" db="EMBL/GenBank/DDBJ databases">
        <authorList>
            <person name="Paterson S."/>
        </authorList>
    </citation>
    <scope>NUCLEOTIDE SEQUENCE [LARGE SCALE GENOMIC DNA]</scope>
</reference>
<dbReference type="AlphaFoldDB" id="A0ABC9HHH0"/>
<keyword evidence="3" id="KW-1185">Reference proteome</keyword>
<dbReference type="EMBL" id="CANUEZ050000740">
    <property type="protein sequence ID" value="CAM0512897.1"/>
    <property type="molecule type" value="Genomic_DNA"/>
</dbReference>
<sequence>LPNWIEVHVGDVINYQIEYSVPKYGLDSNHSHRISKETMYTSICQMMNVLMTAMDQSPMHQSSTISLAPSCFHKSAAELRNNTRLLTHWSGCPICPDLNTTNVFSSMGMKTTRTKESSPKHKTLTRGTARSTSKQILQINGISVCAQLLFYFYITQ</sequence>
<comment type="caution">
    <text evidence="2">The sequence shown here is derived from an EMBL/GenBank/DDBJ whole genome shotgun (WGS) entry which is preliminary data.</text>
</comment>
<evidence type="ECO:0000313" key="3">
    <source>
        <dbReference type="Proteomes" id="UP001189180"/>
    </source>
</evidence>
<dbReference type="Proteomes" id="UP001189180">
    <property type="component" value="Unassembled WGS sequence"/>
</dbReference>
<proteinExistence type="predicted"/>
<feature type="non-terminal residue" evidence="2">
    <location>
        <position position="1"/>
    </location>
</feature>
<evidence type="ECO:0000313" key="2">
    <source>
        <dbReference type="EMBL" id="CAM0512897.1"/>
    </source>
</evidence>
<feature type="region of interest" description="Disordered" evidence="1">
    <location>
        <begin position="110"/>
        <end position="129"/>
    </location>
</feature>
<organism evidence="2 3">
    <name type="scientific">Fasciola hepatica</name>
    <name type="common">Liver fluke</name>
    <dbReference type="NCBI Taxonomy" id="6192"/>
    <lineage>
        <taxon>Eukaryota</taxon>
        <taxon>Metazoa</taxon>
        <taxon>Spiralia</taxon>
        <taxon>Lophotrochozoa</taxon>
        <taxon>Platyhelminthes</taxon>
        <taxon>Trematoda</taxon>
        <taxon>Digenea</taxon>
        <taxon>Plagiorchiida</taxon>
        <taxon>Echinostomata</taxon>
        <taxon>Echinostomatoidea</taxon>
        <taxon>Fasciolidae</taxon>
        <taxon>Fasciola</taxon>
    </lineage>
</organism>
<accession>A0ABC9HHH0</accession>
<gene>
    <name evidence="2" type="ORF">FHB240107_LOCUS11946</name>
</gene>
<name>A0ABC9HHH0_FASHE</name>
<protein>
    <submittedName>
        <fullName evidence="2">Uncharacterized protein</fullName>
    </submittedName>
</protein>